<accession>A0AAD4GM76</accession>
<evidence type="ECO:0000313" key="2">
    <source>
        <dbReference type="Proteomes" id="UP001194468"/>
    </source>
</evidence>
<sequence>MSTALRRSLDHFPVHLSQYSHTNVLHEFRRASCHHPIVTVKILIRVEWGITSGTAGAQSVISKHKVHVDKIVGNERGYRTFLCSLQEHWQTSPTCACPGNECSSSFHICIPACTGEVYWGQWGVPPQITIR</sequence>
<protein>
    <submittedName>
        <fullName evidence="1">Uncharacterized protein</fullName>
    </submittedName>
</protein>
<dbReference type="EMBL" id="WHUW01000001">
    <property type="protein sequence ID" value="KAF8452543.1"/>
    <property type="molecule type" value="Genomic_DNA"/>
</dbReference>
<comment type="caution">
    <text evidence="1">The sequence shown here is derived from an EMBL/GenBank/DDBJ whole genome shotgun (WGS) entry which is preliminary data.</text>
</comment>
<evidence type="ECO:0000313" key="1">
    <source>
        <dbReference type="EMBL" id="KAF8452543.1"/>
    </source>
</evidence>
<organism evidence="1 2">
    <name type="scientific">Boletus edulis BED1</name>
    <dbReference type="NCBI Taxonomy" id="1328754"/>
    <lineage>
        <taxon>Eukaryota</taxon>
        <taxon>Fungi</taxon>
        <taxon>Dikarya</taxon>
        <taxon>Basidiomycota</taxon>
        <taxon>Agaricomycotina</taxon>
        <taxon>Agaricomycetes</taxon>
        <taxon>Agaricomycetidae</taxon>
        <taxon>Boletales</taxon>
        <taxon>Boletineae</taxon>
        <taxon>Boletaceae</taxon>
        <taxon>Boletoideae</taxon>
        <taxon>Boletus</taxon>
    </lineage>
</organism>
<dbReference type="Proteomes" id="UP001194468">
    <property type="component" value="Unassembled WGS sequence"/>
</dbReference>
<gene>
    <name evidence="1" type="ORF">L210DRAFT_3499469</name>
</gene>
<reference evidence="1" key="2">
    <citation type="journal article" date="2020" name="Nat. Commun.">
        <title>Large-scale genome sequencing of mycorrhizal fungi provides insights into the early evolution of symbiotic traits.</title>
        <authorList>
            <person name="Miyauchi S."/>
            <person name="Kiss E."/>
            <person name="Kuo A."/>
            <person name="Drula E."/>
            <person name="Kohler A."/>
            <person name="Sanchez-Garcia M."/>
            <person name="Morin E."/>
            <person name="Andreopoulos B."/>
            <person name="Barry K.W."/>
            <person name="Bonito G."/>
            <person name="Buee M."/>
            <person name="Carver A."/>
            <person name="Chen C."/>
            <person name="Cichocki N."/>
            <person name="Clum A."/>
            <person name="Culley D."/>
            <person name="Crous P.W."/>
            <person name="Fauchery L."/>
            <person name="Girlanda M."/>
            <person name="Hayes R.D."/>
            <person name="Keri Z."/>
            <person name="LaButti K."/>
            <person name="Lipzen A."/>
            <person name="Lombard V."/>
            <person name="Magnuson J."/>
            <person name="Maillard F."/>
            <person name="Murat C."/>
            <person name="Nolan M."/>
            <person name="Ohm R.A."/>
            <person name="Pangilinan J."/>
            <person name="Pereira M.F."/>
            <person name="Perotto S."/>
            <person name="Peter M."/>
            <person name="Pfister S."/>
            <person name="Riley R."/>
            <person name="Sitrit Y."/>
            <person name="Stielow J.B."/>
            <person name="Szollosi G."/>
            <person name="Zifcakova L."/>
            <person name="Stursova M."/>
            <person name="Spatafora J.W."/>
            <person name="Tedersoo L."/>
            <person name="Vaario L.M."/>
            <person name="Yamada A."/>
            <person name="Yan M."/>
            <person name="Wang P."/>
            <person name="Xu J."/>
            <person name="Bruns T."/>
            <person name="Baldrian P."/>
            <person name="Vilgalys R."/>
            <person name="Dunand C."/>
            <person name="Henrissat B."/>
            <person name="Grigoriev I.V."/>
            <person name="Hibbett D."/>
            <person name="Nagy L.G."/>
            <person name="Martin F.M."/>
        </authorList>
    </citation>
    <scope>NUCLEOTIDE SEQUENCE</scope>
    <source>
        <strain evidence="1">BED1</strain>
    </source>
</reference>
<keyword evidence="2" id="KW-1185">Reference proteome</keyword>
<proteinExistence type="predicted"/>
<name>A0AAD4GM76_BOLED</name>
<dbReference type="AlphaFoldDB" id="A0AAD4GM76"/>
<reference evidence="1" key="1">
    <citation type="submission" date="2019-10" db="EMBL/GenBank/DDBJ databases">
        <authorList>
            <consortium name="DOE Joint Genome Institute"/>
            <person name="Kuo A."/>
            <person name="Miyauchi S."/>
            <person name="Kiss E."/>
            <person name="Drula E."/>
            <person name="Kohler A."/>
            <person name="Sanchez-Garcia M."/>
            <person name="Andreopoulos B."/>
            <person name="Barry K.W."/>
            <person name="Bonito G."/>
            <person name="Buee M."/>
            <person name="Carver A."/>
            <person name="Chen C."/>
            <person name="Cichocki N."/>
            <person name="Clum A."/>
            <person name="Culley D."/>
            <person name="Crous P.W."/>
            <person name="Fauchery L."/>
            <person name="Girlanda M."/>
            <person name="Hayes R."/>
            <person name="Keri Z."/>
            <person name="LaButti K."/>
            <person name="Lipzen A."/>
            <person name="Lombard V."/>
            <person name="Magnuson J."/>
            <person name="Maillard F."/>
            <person name="Morin E."/>
            <person name="Murat C."/>
            <person name="Nolan M."/>
            <person name="Ohm R."/>
            <person name="Pangilinan J."/>
            <person name="Pereira M."/>
            <person name="Perotto S."/>
            <person name="Peter M."/>
            <person name="Riley R."/>
            <person name="Sitrit Y."/>
            <person name="Stielow B."/>
            <person name="Szollosi G."/>
            <person name="Zifcakova L."/>
            <person name="Stursova M."/>
            <person name="Spatafora J.W."/>
            <person name="Tedersoo L."/>
            <person name="Vaario L.-M."/>
            <person name="Yamada A."/>
            <person name="Yan M."/>
            <person name="Wang P."/>
            <person name="Xu J."/>
            <person name="Bruns T."/>
            <person name="Baldrian P."/>
            <person name="Vilgalys R."/>
            <person name="Henrissat B."/>
            <person name="Grigoriev I.V."/>
            <person name="Hibbett D."/>
            <person name="Nagy L.G."/>
            <person name="Martin F.M."/>
        </authorList>
    </citation>
    <scope>NUCLEOTIDE SEQUENCE</scope>
    <source>
        <strain evidence="1">BED1</strain>
    </source>
</reference>